<dbReference type="EMBL" id="CP097118">
    <property type="protein sequence ID" value="USS87880.1"/>
    <property type="molecule type" value="Genomic_DNA"/>
</dbReference>
<comment type="similarity">
    <text evidence="10">Belongs to the MurCDEF family. MurF subfamily.</text>
</comment>
<evidence type="ECO:0000256" key="5">
    <source>
        <dbReference type="ARBA" id="ARBA00022840"/>
    </source>
</evidence>
<keyword evidence="1 10" id="KW-0963">Cytoplasm</keyword>
<dbReference type="EC" id="6.3.2.10" evidence="10 11"/>
<dbReference type="InterPro" id="IPR005863">
    <property type="entry name" value="UDP-N-AcMur_synth"/>
</dbReference>
<evidence type="ECO:0000259" key="13">
    <source>
        <dbReference type="Pfam" id="PF02875"/>
    </source>
</evidence>
<dbReference type="Proteomes" id="UP001057025">
    <property type="component" value="Chromosome"/>
</dbReference>
<keyword evidence="7 10" id="KW-0573">Peptidoglycan synthesis</keyword>
<evidence type="ECO:0000256" key="6">
    <source>
        <dbReference type="ARBA" id="ARBA00022960"/>
    </source>
</evidence>
<evidence type="ECO:0000256" key="3">
    <source>
        <dbReference type="ARBA" id="ARBA00022618"/>
    </source>
</evidence>
<dbReference type="InterPro" id="IPR000713">
    <property type="entry name" value="Mur_ligase_N"/>
</dbReference>
<keyword evidence="3 10" id="KW-0132">Cell division</keyword>
<dbReference type="InterPro" id="IPR051046">
    <property type="entry name" value="MurCDEF_CellWall_CoF430Synth"/>
</dbReference>
<keyword evidence="4 10" id="KW-0547">Nucleotide-binding</keyword>
<dbReference type="SUPFAM" id="SSF63418">
    <property type="entry name" value="MurE/MurF N-terminal domain"/>
    <property type="match status" value="1"/>
</dbReference>
<proteinExistence type="inferred from homology"/>
<sequence>MKMRLAEIAQAVQGELVPATATATSLEVTSVAFDSRALTAGALFVPLRGKRNGHDYVKSASEHGAVASLWSKDRSTDGVPDDFPLIIVSDPLTALQDLAKYYLAKINPKVVAVTGSNGKTTTKDLIAAVMQTTFNVTKTQDNFNNEIGVPITILSMSSNTEVLVVEMGMDRPGQLHRLSELVQPDIAVITMIGEAHIEFFGTRAKIAQAKLEITDGLSSDGVFVYDGDEPLLTDQPVRTNPRRFTFGRQGTNDIYPTKITESDQETRFETNRWQDFEFTIPLLGDYNVNNALAALSVGELLEVTPANLRGGLSHPDLTANRAEWVPGNQGEMILSDVYNSNPTAVRAVLQAFADTELDGKRIVVLGDMLELGDQSEAMHAGLASALNPATFPMVFLVGSKMTALFTALMDCYQPETTLFHYTEEQLPKLTTALRSHIAPGDEVLLKASHGLHLEKVLAALTKLTKE</sequence>
<dbReference type="InterPro" id="IPR004101">
    <property type="entry name" value="Mur_ligase_C"/>
</dbReference>
<evidence type="ECO:0000256" key="11">
    <source>
        <dbReference type="RuleBase" id="RU004136"/>
    </source>
</evidence>
<dbReference type="PANTHER" id="PTHR43024:SF1">
    <property type="entry name" value="UDP-N-ACETYLMURAMOYL-TRIPEPTIDE--D-ALANYL-D-ALANINE LIGASE"/>
    <property type="match status" value="1"/>
</dbReference>
<accession>A0ABY5BRY8</accession>
<dbReference type="InterPro" id="IPR036565">
    <property type="entry name" value="Mur-like_cat_sf"/>
</dbReference>
<organism evidence="15 16">
    <name type="scientific">Fructilactobacillus hinvesii</name>
    <dbReference type="NCBI Taxonomy" id="2940300"/>
    <lineage>
        <taxon>Bacteria</taxon>
        <taxon>Bacillati</taxon>
        <taxon>Bacillota</taxon>
        <taxon>Bacilli</taxon>
        <taxon>Lactobacillales</taxon>
        <taxon>Lactobacillaceae</taxon>
        <taxon>Fructilactobacillus</taxon>
    </lineage>
</organism>
<dbReference type="Pfam" id="PF02875">
    <property type="entry name" value="Mur_ligase_C"/>
    <property type="match status" value="1"/>
</dbReference>
<keyword evidence="5 10" id="KW-0067">ATP-binding</keyword>
<feature type="domain" description="Mur ligase central" evidence="14">
    <location>
        <begin position="113"/>
        <end position="297"/>
    </location>
</feature>
<evidence type="ECO:0000256" key="7">
    <source>
        <dbReference type="ARBA" id="ARBA00022984"/>
    </source>
</evidence>
<dbReference type="InterPro" id="IPR035911">
    <property type="entry name" value="MurE/MurF_N"/>
</dbReference>
<comment type="function">
    <text evidence="10 11">Involved in cell wall formation. Catalyzes the final step in the synthesis of UDP-N-acetylmuramoyl-pentapeptide, the precursor of murein.</text>
</comment>
<evidence type="ECO:0000313" key="16">
    <source>
        <dbReference type="Proteomes" id="UP001057025"/>
    </source>
</evidence>
<keyword evidence="6 10" id="KW-0133">Cell shape</keyword>
<gene>
    <name evidence="10" type="primary">murF</name>
    <name evidence="15" type="ORF">M3M39_07270</name>
</gene>
<evidence type="ECO:0000256" key="10">
    <source>
        <dbReference type="HAMAP-Rule" id="MF_02019"/>
    </source>
</evidence>
<dbReference type="SUPFAM" id="SSF53623">
    <property type="entry name" value="MurD-like peptide ligases, catalytic domain"/>
    <property type="match status" value="1"/>
</dbReference>
<dbReference type="InterPro" id="IPR036615">
    <property type="entry name" value="Mur_ligase_C_dom_sf"/>
</dbReference>
<name>A0ABY5BRY8_9LACO</name>
<keyword evidence="8 10" id="KW-0131">Cell cycle</keyword>
<evidence type="ECO:0000259" key="14">
    <source>
        <dbReference type="Pfam" id="PF08245"/>
    </source>
</evidence>
<comment type="pathway">
    <text evidence="10 11">Cell wall biogenesis; peptidoglycan biosynthesis.</text>
</comment>
<keyword evidence="9 10" id="KW-0961">Cell wall biogenesis/degradation</keyword>
<dbReference type="Gene3D" id="3.40.1390.10">
    <property type="entry name" value="MurE/MurF, N-terminal domain"/>
    <property type="match status" value="1"/>
</dbReference>
<dbReference type="Gene3D" id="3.40.1190.10">
    <property type="entry name" value="Mur-like, catalytic domain"/>
    <property type="match status" value="1"/>
</dbReference>
<protein>
    <recommendedName>
        <fullName evidence="10 11">UDP-N-acetylmuramoyl-tripeptide--D-alanyl-D-alanine ligase</fullName>
        <ecNumber evidence="10 11">6.3.2.10</ecNumber>
    </recommendedName>
    <alternativeName>
        <fullName evidence="10">D-alanyl-D-alanine-adding enzyme</fullName>
    </alternativeName>
</protein>
<dbReference type="GO" id="GO:0016874">
    <property type="term" value="F:ligase activity"/>
    <property type="evidence" value="ECO:0007669"/>
    <property type="project" value="UniProtKB-KW"/>
</dbReference>
<comment type="subcellular location">
    <subcellularLocation>
        <location evidence="10 11">Cytoplasm</location>
    </subcellularLocation>
</comment>
<evidence type="ECO:0000256" key="1">
    <source>
        <dbReference type="ARBA" id="ARBA00022490"/>
    </source>
</evidence>
<comment type="catalytic activity">
    <reaction evidence="11">
        <text>D-alanyl-D-alanine + UDP-N-acetyl-alpha-D-muramoyl-L-alanyl-gamma-D-glutamyl-meso-2,6-diaminopimelate + ATP = UDP-N-acetyl-alpha-D-muramoyl-L-alanyl-gamma-D-glutamyl-meso-2,6-diaminopimeloyl-D-alanyl-D-alanine + ADP + phosphate + H(+)</text>
        <dbReference type="Rhea" id="RHEA:28374"/>
        <dbReference type="ChEBI" id="CHEBI:15378"/>
        <dbReference type="ChEBI" id="CHEBI:30616"/>
        <dbReference type="ChEBI" id="CHEBI:43474"/>
        <dbReference type="ChEBI" id="CHEBI:57822"/>
        <dbReference type="ChEBI" id="CHEBI:61386"/>
        <dbReference type="ChEBI" id="CHEBI:83905"/>
        <dbReference type="ChEBI" id="CHEBI:456216"/>
        <dbReference type="EC" id="6.3.2.10"/>
    </reaction>
</comment>
<evidence type="ECO:0000259" key="12">
    <source>
        <dbReference type="Pfam" id="PF01225"/>
    </source>
</evidence>
<feature type="domain" description="Mur ligase N-terminal catalytic" evidence="12">
    <location>
        <begin position="28"/>
        <end position="101"/>
    </location>
</feature>
<dbReference type="RefSeq" id="WP_252797170.1">
    <property type="nucleotide sequence ID" value="NZ_CP097118.1"/>
</dbReference>
<dbReference type="Pfam" id="PF08245">
    <property type="entry name" value="Mur_ligase_M"/>
    <property type="match status" value="1"/>
</dbReference>
<reference evidence="15" key="1">
    <citation type="submission" date="2022-05" db="EMBL/GenBank/DDBJ databases">
        <authorList>
            <person name="Oliphant S.A."/>
            <person name="Watson-Haigh N.S."/>
            <person name="Sumby K.M."/>
            <person name="Gardner J.M."/>
            <person name="Jiranek V."/>
        </authorList>
    </citation>
    <scope>NUCLEOTIDE SEQUENCE</scope>
    <source>
        <strain evidence="15">KI11_C11</strain>
    </source>
</reference>
<dbReference type="Pfam" id="PF01225">
    <property type="entry name" value="Mur_ligase"/>
    <property type="match status" value="1"/>
</dbReference>
<feature type="binding site" evidence="10">
    <location>
        <begin position="115"/>
        <end position="121"/>
    </location>
    <ligand>
        <name>ATP</name>
        <dbReference type="ChEBI" id="CHEBI:30616"/>
    </ligand>
</feature>
<dbReference type="HAMAP" id="MF_02019">
    <property type="entry name" value="MurF"/>
    <property type="match status" value="1"/>
</dbReference>
<dbReference type="Gene3D" id="3.90.190.20">
    <property type="entry name" value="Mur ligase, C-terminal domain"/>
    <property type="match status" value="1"/>
</dbReference>
<evidence type="ECO:0000256" key="8">
    <source>
        <dbReference type="ARBA" id="ARBA00023306"/>
    </source>
</evidence>
<dbReference type="SUPFAM" id="SSF53244">
    <property type="entry name" value="MurD-like peptide ligases, peptide-binding domain"/>
    <property type="match status" value="1"/>
</dbReference>
<feature type="domain" description="Mur ligase C-terminal" evidence="13">
    <location>
        <begin position="321"/>
        <end position="448"/>
    </location>
</feature>
<keyword evidence="2 10" id="KW-0436">Ligase</keyword>
<keyword evidence="16" id="KW-1185">Reference proteome</keyword>
<comment type="catalytic activity">
    <reaction evidence="10">
        <text>UDP-N-acetyl-alpha-D-muramoyl-L-alanyl-gamma-D-glutamyl-L-lysine + D-alanyl-D-alanine + ATP = UDP-N-acetyl-alpha-D-muramoyl-L-alanyl-gamma-D-glutamyl-L-lysyl-D-alanyl-D-alanine + ADP + phosphate + H(+)</text>
        <dbReference type="Rhea" id="RHEA:16085"/>
        <dbReference type="ChEBI" id="CHEBI:15378"/>
        <dbReference type="ChEBI" id="CHEBI:30616"/>
        <dbReference type="ChEBI" id="CHEBI:43474"/>
        <dbReference type="ChEBI" id="CHEBI:57822"/>
        <dbReference type="ChEBI" id="CHEBI:70758"/>
        <dbReference type="ChEBI" id="CHEBI:83903"/>
        <dbReference type="ChEBI" id="CHEBI:456216"/>
        <dbReference type="EC" id="6.3.2.10"/>
    </reaction>
</comment>
<dbReference type="InterPro" id="IPR013221">
    <property type="entry name" value="Mur_ligase_cen"/>
</dbReference>
<evidence type="ECO:0000256" key="9">
    <source>
        <dbReference type="ARBA" id="ARBA00023316"/>
    </source>
</evidence>
<dbReference type="PANTHER" id="PTHR43024">
    <property type="entry name" value="UDP-N-ACETYLMURAMOYL-TRIPEPTIDE--D-ALANYL-D-ALANINE LIGASE"/>
    <property type="match status" value="1"/>
</dbReference>
<evidence type="ECO:0000256" key="2">
    <source>
        <dbReference type="ARBA" id="ARBA00022598"/>
    </source>
</evidence>
<evidence type="ECO:0000256" key="4">
    <source>
        <dbReference type="ARBA" id="ARBA00022741"/>
    </source>
</evidence>
<evidence type="ECO:0000313" key="15">
    <source>
        <dbReference type="EMBL" id="USS87880.1"/>
    </source>
</evidence>
<dbReference type="NCBIfam" id="TIGR01143">
    <property type="entry name" value="murF"/>
    <property type="match status" value="1"/>
</dbReference>